<gene>
    <name evidence="1" type="ORF">TeGR_g365</name>
</gene>
<dbReference type="InterPro" id="IPR029062">
    <property type="entry name" value="Class_I_gatase-like"/>
</dbReference>
<dbReference type="PANTHER" id="PTHR10224:SF12">
    <property type="entry name" value="GLYOXALASE ELBB"/>
    <property type="match status" value="1"/>
</dbReference>
<protein>
    <submittedName>
        <fullName evidence="1">Uncharacterized protein</fullName>
    </submittedName>
</protein>
<dbReference type="SUPFAM" id="SSF52317">
    <property type="entry name" value="Class I glutamine amidotransferase-like"/>
    <property type="match status" value="1"/>
</dbReference>
<evidence type="ECO:0000313" key="2">
    <source>
        <dbReference type="Proteomes" id="UP001165060"/>
    </source>
</evidence>
<dbReference type="EMBL" id="BRYB01002735">
    <property type="protein sequence ID" value="GMI24691.1"/>
    <property type="molecule type" value="Genomic_DNA"/>
</dbReference>
<dbReference type="PANTHER" id="PTHR10224">
    <property type="entry name" value="ES1 PROTEIN HOMOLOG, MITOCHONDRIAL"/>
    <property type="match status" value="1"/>
</dbReference>
<accession>A0ABQ6MEM7</accession>
<organism evidence="1 2">
    <name type="scientific">Tetraparma gracilis</name>
    <dbReference type="NCBI Taxonomy" id="2962635"/>
    <lineage>
        <taxon>Eukaryota</taxon>
        <taxon>Sar</taxon>
        <taxon>Stramenopiles</taxon>
        <taxon>Ochrophyta</taxon>
        <taxon>Bolidophyceae</taxon>
        <taxon>Parmales</taxon>
        <taxon>Triparmaceae</taxon>
        <taxon>Tetraparma</taxon>
    </lineage>
</organism>
<dbReference type="Proteomes" id="UP001165060">
    <property type="component" value="Unassembled WGS sequence"/>
</dbReference>
<evidence type="ECO:0000313" key="1">
    <source>
        <dbReference type="EMBL" id="GMI24691.1"/>
    </source>
</evidence>
<proteinExistence type="predicted"/>
<dbReference type="Gene3D" id="3.40.50.880">
    <property type="match status" value="1"/>
</dbReference>
<reference evidence="1 2" key="1">
    <citation type="journal article" date="2023" name="Commun. Biol.">
        <title>Genome analysis of Parmales, the sister group of diatoms, reveals the evolutionary specialization of diatoms from phago-mixotrophs to photoautotrophs.</title>
        <authorList>
            <person name="Ban H."/>
            <person name="Sato S."/>
            <person name="Yoshikawa S."/>
            <person name="Yamada K."/>
            <person name="Nakamura Y."/>
            <person name="Ichinomiya M."/>
            <person name="Sato N."/>
            <person name="Blanc-Mathieu R."/>
            <person name="Endo H."/>
            <person name="Kuwata A."/>
            <person name="Ogata H."/>
        </authorList>
    </citation>
    <scope>NUCLEOTIDE SEQUENCE [LARGE SCALE GENOMIC DNA]</scope>
</reference>
<keyword evidence="2" id="KW-1185">Reference proteome</keyword>
<dbReference type="NCBIfam" id="NF008747">
    <property type="entry name" value="PRK11780.1"/>
    <property type="match status" value="1"/>
</dbReference>
<name>A0ABQ6MEM7_9STRA</name>
<comment type="caution">
    <text evidence="1">The sequence shown here is derived from an EMBL/GenBank/DDBJ whole genome shotgun (WGS) entry which is preliminary data.</text>
</comment>
<sequence length="234" mass="24202">MLSRTLPLSRPRVAVLLSGCGTHDGSEITESVSLLVSLDKRGASAVVFAPDKPQLHAVDHLTGEEQAGERNCLREAARIARGDAHCLSTLVAGEFDALLVPGGFGAAKNLSNFSSEGPDMTVDPLVASKLMDFSEQGKPVGLCCIAPVLAAKAIPGCSVTVGSSAESRAWPHAGAAGAIVDMGAVHVEKGAGGVHVDRSNNVVTAPAYMHRGTPGEVFDNVDEWVGTVLSRIKD</sequence>